<evidence type="ECO:0000313" key="14">
    <source>
        <dbReference type="EMBL" id="MBC5695443.1"/>
    </source>
</evidence>
<dbReference type="Pfam" id="PF13495">
    <property type="entry name" value="Phage_int_SAM_4"/>
    <property type="match status" value="1"/>
</dbReference>
<keyword evidence="6" id="KW-0159">Chromosome partition</keyword>
<dbReference type="Pfam" id="PF00589">
    <property type="entry name" value="Phage_integrase"/>
    <property type="match status" value="1"/>
</dbReference>
<dbReference type="RefSeq" id="WP_186969702.1">
    <property type="nucleotide sequence ID" value="NZ_JACOPK010000004.1"/>
</dbReference>
<dbReference type="Gene3D" id="1.10.443.10">
    <property type="entry name" value="Intergrase catalytic core"/>
    <property type="match status" value="1"/>
</dbReference>
<dbReference type="Proteomes" id="UP000641741">
    <property type="component" value="Unassembled WGS sequence"/>
</dbReference>
<evidence type="ECO:0000259" key="13">
    <source>
        <dbReference type="PROSITE" id="PS51900"/>
    </source>
</evidence>
<dbReference type="PANTHER" id="PTHR30349">
    <property type="entry name" value="PHAGE INTEGRASE-RELATED"/>
    <property type="match status" value="1"/>
</dbReference>
<feature type="domain" description="Core-binding (CB)" evidence="13">
    <location>
        <begin position="40"/>
        <end position="122"/>
    </location>
</feature>
<evidence type="ECO:0000256" key="11">
    <source>
        <dbReference type="PROSITE-ProRule" id="PRU01248"/>
    </source>
</evidence>
<keyword evidence="9" id="KW-0233">DNA recombination</keyword>
<proteinExistence type="inferred from homology"/>
<sequence length="321" mass="36977">MTAKMDLLAKLNALMPECAGEIAKILHDYEIMPAKVYERSNLPRRVDAFLAAKRIDGCRPRTLEGYRERLKVLIQRCKKPVQKITTDDLREHIAYLVDERHLKDNSVQAHINCLRSFFQWLTDEDVIRKNPMRKIKSLRIDKLRARHPLTAEQLELIRDGCKGYKEKALVEFLVSSGCRVSEVAGLRVQDIDWQERKCKVLGKGGKQRTVYFSVRAKLMLQLYIKGRKGGEALFSSSRAPYEPLSDRGIEKIISKLGKRIGMERPLYPHLMRHTFASHALSAGMDLTVIQHLLGHTDPKTTLIYAEINPIRVQYEYNRVIA</sequence>
<organism evidence="14 15">
    <name type="scientific">Agathobaculum hominis</name>
    <dbReference type="NCBI Taxonomy" id="2763014"/>
    <lineage>
        <taxon>Bacteria</taxon>
        <taxon>Bacillati</taxon>
        <taxon>Bacillota</taxon>
        <taxon>Clostridia</taxon>
        <taxon>Eubacteriales</taxon>
        <taxon>Butyricicoccaceae</taxon>
        <taxon>Agathobaculum</taxon>
    </lineage>
</organism>
<evidence type="ECO:0000256" key="6">
    <source>
        <dbReference type="ARBA" id="ARBA00022829"/>
    </source>
</evidence>
<keyword evidence="10" id="KW-0131">Cell cycle</keyword>
<evidence type="ECO:0000256" key="2">
    <source>
        <dbReference type="ARBA" id="ARBA00004496"/>
    </source>
</evidence>
<comment type="function">
    <text evidence="1">Site-specific tyrosine recombinase, which acts by catalyzing the cutting and rejoining of the recombining DNA molecules.</text>
</comment>
<dbReference type="PANTHER" id="PTHR30349:SF77">
    <property type="entry name" value="TYROSINE RECOMBINASE XERC"/>
    <property type="match status" value="1"/>
</dbReference>
<comment type="caution">
    <text evidence="14">The sequence shown here is derived from an EMBL/GenBank/DDBJ whole genome shotgun (WGS) entry which is preliminary data.</text>
</comment>
<dbReference type="InterPro" id="IPR013762">
    <property type="entry name" value="Integrase-like_cat_sf"/>
</dbReference>
<evidence type="ECO:0000256" key="1">
    <source>
        <dbReference type="ARBA" id="ARBA00003283"/>
    </source>
</evidence>
<dbReference type="EMBL" id="JACOPK010000004">
    <property type="protein sequence ID" value="MBC5695443.1"/>
    <property type="molecule type" value="Genomic_DNA"/>
</dbReference>
<dbReference type="InterPro" id="IPR044068">
    <property type="entry name" value="CB"/>
</dbReference>
<evidence type="ECO:0000256" key="9">
    <source>
        <dbReference type="ARBA" id="ARBA00023172"/>
    </source>
</evidence>
<accession>A0ABR7GMA4</accession>
<dbReference type="InterPro" id="IPR011010">
    <property type="entry name" value="DNA_brk_join_enz"/>
</dbReference>
<comment type="similarity">
    <text evidence="3">Belongs to the 'phage' integrase family.</text>
</comment>
<dbReference type="InterPro" id="IPR002104">
    <property type="entry name" value="Integrase_catalytic"/>
</dbReference>
<gene>
    <name evidence="14" type="ORF">H8S02_05710</name>
</gene>
<dbReference type="InterPro" id="IPR004107">
    <property type="entry name" value="Integrase_SAM-like_N"/>
</dbReference>
<evidence type="ECO:0000256" key="5">
    <source>
        <dbReference type="ARBA" id="ARBA00022618"/>
    </source>
</evidence>
<evidence type="ECO:0000256" key="8">
    <source>
        <dbReference type="ARBA" id="ARBA00023125"/>
    </source>
</evidence>
<comment type="subcellular location">
    <subcellularLocation>
        <location evidence="2">Cytoplasm</location>
    </subcellularLocation>
</comment>
<dbReference type="PROSITE" id="PS51900">
    <property type="entry name" value="CB"/>
    <property type="match status" value="1"/>
</dbReference>
<feature type="domain" description="Tyr recombinase" evidence="12">
    <location>
        <begin position="144"/>
        <end position="317"/>
    </location>
</feature>
<keyword evidence="7" id="KW-0229">DNA integration</keyword>
<dbReference type="Gene3D" id="1.10.150.130">
    <property type="match status" value="1"/>
</dbReference>
<keyword evidence="8 11" id="KW-0238">DNA-binding</keyword>
<evidence type="ECO:0000256" key="10">
    <source>
        <dbReference type="ARBA" id="ARBA00023306"/>
    </source>
</evidence>
<keyword evidence="4" id="KW-0963">Cytoplasm</keyword>
<evidence type="ECO:0000256" key="3">
    <source>
        <dbReference type="ARBA" id="ARBA00008857"/>
    </source>
</evidence>
<keyword evidence="15" id="KW-1185">Reference proteome</keyword>
<evidence type="ECO:0000259" key="12">
    <source>
        <dbReference type="PROSITE" id="PS51898"/>
    </source>
</evidence>
<evidence type="ECO:0000256" key="4">
    <source>
        <dbReference type="ARBA" id="ARBA00022490"/>
    </source>
</evidence>
<reference evidence="14 15" key="1">
    <citation type="submission" date="2020-08" db="EMBL/GenBank/DDBJ databases">
        <title>Genome public.</title>
        <authorList>
            <person name="Liu C."/>
            <person name="Sun Q."/>
        </authorList>
    </citation>
    <scope>NUCLEOTIDE SEQUENCE [LARGE SCALE GENOMIC DNA]</scope>
    <source>
        <strain evidence="14 15">M2</strain>
    </source>
</reference>
<dbReference type="PROSITE" id="PS51898">
    <property type="entry name" value="TYR_RECOMBINASE"/>
    <property type="match status" value="1"/>
</dbReference>
<keyword evidence="5" id="KW-0132">Cell division</keyword>
<evidence type="ECO:0000313" key="15">
    <source>
        <dbReference type="Proteomes" id="UP000641741"/>
    </source>
</evidence>
<name>A0ABR7GMA4_9FIRM</name>
<dbReference type="InterPro" id="IPR050090">
    <property type="entry name" value="Tyrosine_recombinase_XerCD"/>
</dbReference>
<protein>
    <submittedName>
        <fullName evidence="14">Tyrosine-type recombinase/integrase</fullName>
    </submittedName>
</protein>
<dbReference type="InterPro" id="IPR010998">
    <property type="entry name" value="Integrase_recombinase_N"/>
</dbReference>
<dbReference type="SUPFAM" id="SSF56349">
    <property type="entry name" value="DNA breaking-rejoining enzymes"/>
    <property type="match status" value="1"/>
</dbReference>
<evidence type="ECO:0000256" key="7">
    <source>
        <dbReference type="ARBA" id="ARBA00022908"/>
    </source>
</evidence>